<gene>
    <name evidence="1" type="ORF">PanWU01x14_215730</name>
</gene>
<sequence>MNNRIKLNQRHKFSIDKLNLVNFFAKKERENIISNSLSLFGGRKSPCFDKLIYTNIRPTIEIRVTLFANTDNRALQSEFLQLGDPSLGLFDNPIVETTTETSIAGDDHKGNLLYGSNICQRHIYVFGLKPLIDVVEDLDESLRKGSAIDDRFLGSADLGGRDKLHGFGYLLGILYGIDSFS</sequence>
<dbReference type="EMBL" id="JXTB01000232">
    <property type="protein sequence ID" value="PON51491.1"/>
    <property type="molecule type" value="Genomic_DNA"/>
</dbReference>
<dbReference type="OrthoDB" id="10283972at2759"/>
<evidence type="ECO:0000313" key="2">
    <source>
        <dbReference type="Proteomes" id="UP000237105"/>
    </source>
</evidence>
<comment type="caution">
    <text evidence="1">The sequence shown here is derived from an EMBL/GenBank/DDBJ whole genome shotgun (WGS) entry which is preliminary data.</text>
</comment>
<keyword evidence="2" id="KW-1185">Reference proteome</keyword>
<dbReference type="Proteomes" id="UP000237105">
    <property type="component" value="Unassembled WGS sequence"/>
</dbReference>
<protein>
    <submittedName>
        <fullName evidence="1">Uncharacterized protein</fullName>
    </submittedName>
</protein>
<dbReference type="AlphaFoldDB" id="A0A2P5BRR7"/>
<accession>A0A2P5BRR7</accession>
<name>A0A2P5BRR7_PARAD</name>
<evidence type="ECO:0000313" key="1">
    <source>
        <dbReference type="EMBL" id="PON51491.1"/>
    </source>
</evidence>
<organism evidence="1 2">
    <name type="scientific">Parasponia andersonii</name>
    <name type="common">Sponia andersonii</name>
    <dbReference type="NCBI Taxonomy" id="3476"/>
    <lineage>
        <taxon>Eukaryota</taxon>
        <taxon>Viridiplantae</taxon>
        <taxon>Streptophyta</taxon>
        <taxon>Embryophyta</taxon>
        <taxon>Tracheophyta</taxon>
        <taxon>Spermatophyta</taxon>
        <taxon>Magnoliopsida</taxon>
        <taxon>eudicotyledons</taxon>
        <taxon>Gunneridae</taxon>
        <taxon>Pentapetalae</taxon>
        <taxon>rosids</taxon>
        <taxon>fabids</taxon>
        <taxon>Rosales</taxon>
        <taxon>Cannabaceae</taxon>
        <taxon>Parasponia</taxon>
    </lineage>
</organism>
<proteinExistence type="predicted"/>
<reference evidence="2" key="1">
    <citation type="submission" date="2016-06" db="EMBL/GenBank/DDBJ databases">
        <title>Parallel loss of symbiosis genes in relatives of nitrogen-fixing non-legume Parasponia.</title>
        <authorList>
            <person name="Van Velzen R."/>
            <person name="Holmer R."/>
            <person name="Bu F."/>
            <person name="Rutten L."/>
            <person name="Van Zeijl A."/>
            <person name="Liu W."/>
            <person name="Santuari L."/>
            <person name="Cao Q."/>
            <person name="Sharma T."/>
            <person name="Shen D."/>
            <person name="Roswanjaya Y."/>
            <person name="Wardhani T."/>
            <person name="Kalhor M.S."/>
            <person name="Jansen J."/>
            <person name="Van den Hoogen J."/>
            <person name="Gungor B."/>
            <person name="Hartog M."/>
            <person name="Hontelez J."/>
            <person name="Verver J."/>
            <person name="Yang W.-C."/>
            <person name="Schijlen E."/>
            <person name="Repin R."/>
            <person name="Schilthuizen M."/>
            <person name="Schranz E."/>
            <person name="Heidstra R."/>
            <person name="Miyata K."/>
            <person name="Fedorova E."/>
            <person name="Kohlen W."/>
            <person name="Bisseling T."/>
            <person name="Smit S."/>
            <person name="Geurts R."/>
        </authorList>
    </citation>
    <scope>NUCLEOTIDE SEQUENCE [LARGE SCALE GENOMIC DNA]</scope>
    <source>
        <strain evidence="2">cv. WU1-14</strain>
    </source>
</reference>